<dbReference type="Proteomes" id="UP000620156">
    <property type="component" value="Unassembled WGS sequence"/>
</dbReference>
<evidence type="ECO:0000313" key="2">
    <source>
        <dbReference type="Proteomes" id="UP000620156"/>
    </source>
</evidence>
<name>A0A918BBF2_9ACTN</name>
<reference evidence="1" key="1">
    <citation type="journal article" date="2014" name="Int. J. Syst. Evol. Microbiol.">
        <title>Complete genome sequence of Corynebacterium casei LMG S-19264T (=DSM 44701T), isolated from a smear-ripened cheese.</title>
        <authorList>
            <consortium name="US DOE Joint Genome Institute (JGI-PGF)"/>
            <person name="Walter F."/>
            <person name="Albersmeier A."/>
            <person name="Kalinowski J."/>
            <person name="Ruckert C."/>
        </authorList>
    </citation>
    <scope>NUCLEOTIDE SEQUENCE</scope>
    <source>
        <strain evidence="1">JCM 3131</strain>
    </source>
</reference>
<reference evidence="1" key="2">
    <citation type="submission" date="2020-09" db="EMBL/GenBank/DDBJ databases">
        <authorList>
            <person name="Sun Q."/>
            <person name="Ohkuma M."/>
        </authorList>
    </citation>
    <scope>NUCLEOTIDE SEQUENCE</scope>
    <source>
        <strain evidence="1">JCM 3131</strain>
    </source>
</reference>
<dbReference type="RefSeq" id="WP_189217077.1">
    <property type="nucleotide sequence ID" value="NZ_BMQK01000004.1"/>
</dbReference>
<keyword evidence="2" id="KW-1185">Reference proteome</keyword>
<organism evidence="1 2">
    <name type="scientific">Streptomyces ruber</name>
    <dbReference type="NCBI Taxonomy" id="83378"/>
    <lineage>
        <taxon>Bacteria</taxon>
        <taxon>Bacillati</taxon>
        <taxon>Actinomycetota</taxon>
        <taxon>Actinomycetes</taxon>
        <taxon>Kitasatosporales</taxon>
        <taxon>Streptomycetaceae</taxon>
        <taxon>Streptomyces</taxon>
    </lineage>
</organism>
<proteinExistence type="predicted"/>
<dbReference type="AlphaFoldDB" id="A0A918BBF2"/>
<gene>
    <name evidence="1" type="ORF">GCM10010145_28030</name>
</gene>
<protein>
    <submittedName>
        <fullName evidence="1">Uncharacterized protein</fullName>
    </submittedName>
</protein>
<evidence type="ECO:0000313" key="1">
    <source>
        <dbReference type="EMBL" id="GGQ56400.1"/>
    </source>
</evidence>
<dbReference type="EMBL" id="BMQK01000004">
    <property type="protein sequence ID" value="GGQ56400.1"/>
    <property type="molecule type" value="Genomic_DNA"/>
</dbReference>
<sequence>MTIAVYRIDPVTGTRTQVREKHTVKPAEVPDATSVLPPCSCSRCVGSGITLRTKLAEVNARSRGAL</sequence>
<accession>A0A918BBF2</accession>
<comment type="caution">
    <text evidence="1">The sequence shown here is derived from an EMBL/GenBank/DDBJ whole genome shotgun (WGS) entry which is preliminary data.</text>
</comment>